<evidence type="ECO:0000256" key="1">
    <source>
        <dbReference type="SAM" id="Phobius"/>
    </source>
</evidence>
<feature type="transmembrane region" description="Helical" evidence="1">
    <location>
        <begin position="12"/>
        <end position="32"/>
    </location>
</feature>
<accession>A0A0F9IXU5</accession>
<proteinExistence type="predicted"/>
<reference evidence="2" key="1">
    <citation type="journal article" date="2015" name="Nature">
        <title>Complex archaea that bridge the gap between prokaryotes and eukaryotes.</title>
        <authorList>
            <person name="Spang A."/>
            <person name="Saw J.H."/>
            <person name="Jorgensen S.L."/>
            <person name="Zaremba-Niedzwiedzka K."/>
            <person name="Martijn J."/>
            <person name="Lind A.E."/>
            <person name="van Eijk R."/>
            <person name="Schleper C."/>
            <person name="Guy L."/>
            <person name="Ettema T.J."/>
        </authorList>
    </citation>
    <scope>NUCLEOTIDE SEQUENCE</scope>
</reference>
<keyword evidence="1" id="KW-0812">Transmembrane</keyword>
<evidence type="ECO:0000313" key="2">
    <source>
        <dbReference type="EMBL" id="KKM62168.1"/>
    </source>
</evidence>
<gene>
    <name evidence="2" type="ORF">LCGC14_1524400</name>
</gene>
<sequence length="117" mass="12904">MKTLDFLRGSVRPVTLLAIVGGVVSMAVYYGITVDAKEAALLLAAFGGLPMGFWFRSREDKAEDFDDDDDDLEEYMEGYEDAVEDLKDDEEPVMVEAVDREGVAGIRIVPGLIRPLT</sequence>
<name>A0A0F9IXU5_9ZZZZ</name>
<dbReference type="EMBL" id="LAZR01011353">
    <property type="protein sequence ID" value="KKM62168.1"/>
    <property type="molecule type" value="Genomic_DNA"/>
</dbReference>
<feature type="transmembrane region" description="Helical" evidence="1">
    <location>
        <begin position="38"/>
        <end position="55"/>
    </location>
</feature>
<dbReference type="AlphaFoldDB" id="A0A0F9IXU5"/>
<organism evidence="2">
    <name type="scientific">marine sediment metagenome</name>
    <dbReference type="NCBI Taxonomy" id="412755"/>
    <lineage>
        <taxon>unclassified sequences</taxon>
        <taxon>metagenomes</taxon>
        <taxon>ecological metagenomes</taxon>
    </lineage>
</organism>
<keyword evidence="1" id="KW-0472">Membrane</keyword>
<comment type="caution">
    <text evidence="2">The sequence shown here is derived from an EMBL/GenBank/DDBJ whole genome shotgun (WGS) entry which is preliminary data.</text>
</comment>
<protein>
    <submittedName>
        <fullName evidence="2">Uncharacterized protein</fullName>
    </submittedName>
</protein>
<keyword evidence="1" id="KW-1133">Transmembrane helix</keyword>